<dbReference type="EMBL" id="AGNK02001548">
    <property type="status" value="NOT_ANNOTATED_CDS"/>
    <property type="molecule type" value="Genomic_DNA"/>
</dbReference>
<name>K3ZGF9_SETIT</name>
<dbReference type="Gramene" id="KQL14309">
    <property type="protein sequence ID" value="KQL14309"/>
    <property type="gene ID" value="SETIT_025661mg"/>
</dbReference>
<dbReference type="AlphaFoldDB" id="K3ZGF9"/>
<reference evidence="2" key="1">
    <citation type="journal article" date="2012" name="Nat. Biotechnol.">
        <title>Reference genome sequence of the model plant Setaria.</title>
        <authorList>
            <person name="Bennetzen J.L."/>
            <person name="Schmutz J."/>
            <person name="Wang H."/>
            <person name="Percifield R."/>
            <person name="Hawkins J."/>
            <person name="Pontaroli A.C."/>
            <person name="Estep M."/>
            <person name="Feng L."/>
            <person name="Vaughn J.N."/>
            <person name="Grimwood J."/>
            <person name="Jenkins J."/>
            <person name="Barry K."/>
            <person name="Lindquist E."/>
            <person name="Hellsten U."/>
            <person name="Deshpande S."/>
            <person name="Wang X."/>
            <person name="Wu X."/>
            <person name="Mitros T."/>
            <person name="Triplett J."/>
            <person name="Yang X."/>
            <person name="Ye C.Y."/>
            <person name="Mauro-Herrera M."/>
            <person name="Wang L."/>
            <person name="Li P."/>
            <person name="Sharma M."/>
            <person name="Sharma R."/>
            <person name="Ronald P.C."/>
            <person name="Panaud O."/>
            <person name="Kellogg E.A."/>
            <person name="Brutnell T.P."/>
            <person name="Doust A.N."/>
            <person name="Tuskan G.A."/>
            <person name="Rokhsar D."/>
            <person name="Devos K.M."/>
        </authorList>
    </citation>
    <scope>NUCLEOTIDE SEQUENCE [LARGE SCALE GENOMIC DNA]</scope>
    <source>
        <strain evidence="2">cv. Yugu1</strain>
    </source>
</reference>
<accession>K3ZGF9</accession>
<dbReference type="HOGENOM" id="CLU_3225538_0_0_1"/>
<evidence type="ECO:0000313" key="1">
    <source>
        <dbReference type="EnsemblPlants" id="KQL14309"/>
    </source>
</evidence>
<dbReference type="Proteomes" id="UP000004995">
    <property type="component" value="Unassembled WGS sequence"/>
</dbReference>
<dbReference type="InParanoid" id="K3ZGF9"/>
<dbReference type="EnsemblPlants" id="KQL14309">
    <property type="protein sequence ID" value="KQL14309"/>
    <property type="gene ID" value="SETIT_025661mg"/>
</dbReference>
<evidence type="ECO:0000313" key="2">
    <source>
        <dbReference type="Proteomes" id="UP000004995"/>
    </source>
</evidence>
<reference evidence="1" key="2">
    <citation type="submission" date="2018-08" db="UniProtKB">
        <authorList>
            <consortium name="EnsemblPlants"/>
        </authorList>
    </citation>
    <scope>IDENTIFICATION</scope>
    <source>
        <strain evidence="1">Yugu1</strain>
    </source>
</reference>
<sequence length="44" mass="5127">MTLVSMLNDLFGSDHVLNSKFVDLVEILGSSWIITWTLHMMHMY</sequence>
<proteinExistence type="predicted"/>
<organism evidence="1 2">
    <name type="scientific">Setaria italica</name>
    <name type="common">Foxtail millet</name>
    <name type="synonym">Panicum italicum</name>
    <dbReference type="NCBI Taxonomy" id="4555"/>
    <lineage>
        <taxon>Eukaryota</taxon>
        <taxon>Viridiplantae</taxon>
        <taxon>Streptophyta</taxon>
        <taxon>Embryophyta</taxon>
        <taxon>Tracheophyta</taxon>
        <taxon>Spermatophyta</taxon>
        <taxon>Magnoliopsida</taxon>
        <taxon>Liliopsida</taxon>
        <taxon>Poales</taxon>
        <taxon>Poaceae</taxon>
        <taxon>PACMAD clade</taxon>
        <taxon>Panicoideae</taxon>
        <taxon>Panicodae</taxon>
        <taxon>Paniceae</taxon>
        <taxon>Cenchrinae</taxon>
        <taxon>Setaria</taxon>
    </lineage>
</organism>
<keyword evidence="2" id="KW-1185">Reference proteome</keyword>
<protein>
    <submittedName>
        <fullName evidence="1">Uncharacterized protein</fullName>
    </submittedName>
</protein>